<gene>
    <name evidence="2" type="ORF">CEUTPL_LOCUS11024</name>
</gene>
<proteinExistence type="predicted"/>
<keyword evidence="3" id="KW-1185">Reference proteome</keyword>
<dbReference type="Proteomes" id="UP001152799">
    <property type="component" value="Chromosome 6"/>
</dbReference>
<evidence type="ECO:0000313" key="2">
    <source>
        <dbReference type="EMBL" id="CAG9770572.1"/>
    </source>
</evidence>
<feature type="region of interest" description="Disordered" evidence="1">
    <location>
        <begin position="25"/>
        <end position="53"/>
    </location>
</feature>
<organism evidence="2 3">
    <name type="scientific">Ceutorhynchus assimilis</name>
    <name type="common">cabbage seed weevil</name>
    <dbReference type="NCBI Taxonomy" id="467358"/>
    <lineage>
        <taxon>Eukaryota</taxon>
        <taxon>Metazoa</taxon>
        <taxon>Ecdysozoa</taxon>
        <taxon>Arthropoda</taxon>
        <taxon>Hexapoda</taxon>
        <taxon>Insecta</taxon>
        <taxon>Pterygota</taxon>
        <taxon>Neoptera</taxon>
        <taxon>Endopterygota</taxon>
        <taxon>Coleoptera</taxon>
        <taxon>Polyphaga</taxon>
        <taxon>Cucujiformia</taxon>
        <taxon>Curculionidae</taxon>
        <taxon>Ceutorhynchinae</taxon>
        <taxon>Ceutorhynchus</taxon>
    </lineage>
</organism>
<reference evidence="2" key="1">
    <citation type="submission" date="2022-01" db="EMBL/GenBank/DDBJ databases">
        <authorList>
            <person name="King R."/>
        </authorList>
    </citation>
    <scope>NUCLEOTIDE SEQUENCE</scope>
</reference>
<evidence type="ECO:0000313" key="3">
    <source>
        <dbReference type="Proteomes" id="UP001152799"/>
    </source>
</evidence>
<sequence length="100" mass="11369">MNILRDITIPGPSGLNSISSIKERAADIESSFEPSEESSRQDRTGSQKGKTFRYQRSERIKTAREKGHLNQSLMTDYFMFVEKICNSLTPDLTDIPLSRN</sequence>
<name>A0A9N9MZ82_9CUCU</name>
<accession>A0A9N9MZ82</accession>
<protein>
    <submittedName>
        <fullName evidence="2">Uncharacterized protein</fullName>
    </submittedName>
</protein>
<dbReference type="AlphaFoldDB" id="A0A9N9MZ82"/>
<dbReference type="EMBL" id="OU892282">
    <property type="protein sequence ID" value="CAG9770572.1"/>
    <property type="molecule type" value="Genomic_DNA"/>
</dbReference>
<evidence type="ECO:0000256" key="1">
    <source>
        <dbReference type="SAM" id="MobiDB-lite"/>
    </source>
</evidence>